<dbReference type="RefSeq" id="WP_068752832.1">
    <property type="nucleotide sequence ID" value="NZ_MBQD01000027.1"/>
</dbReference>
<protein>
    <submittedName>
        <fullName evidence="1">Uncharacterized protein</fullName>
    </submittedName>
</protein>
<keyword evidence="2" id="KW-1185">Reference proteome</keyword>
<evidence type="ECO:0000313" key="2">
    <source>
        <dbReference type="Proteomes" id="UP000093501"/>
    </source>
</evidence>
<dbReference type="EMBL" id="MBQD01000027">
    <property type="protein sequence ID" value="OCL30907.1"/>
    <property type="molecule type" value="Genomic_DNA"/>
</dbReference>
<proteinExistence type="predicted"/>
<reference evidence="2" key="1">
    <citation type="submission" date="2016-07" db="EMBL/GenBank/DDBJ databases">
        <authorList>
            <person name="Florea S."/>
            <person name="Webb J.S."/>
            <person name="Jaromczyk J."/>
            <person name="Schardl C.L."/>
        </authorList>
    </citation>
    <scope>NUCLEOTIDE SEQUENCE [LARGE SCALE GENOMIC DNA]</scope>
    <source>
        <strain evidence="2">IPBSL-7</strain>
    </source>
</reference>
<dbReference type="Proteomes" id="UP000093501">
    <property type="component" value="Unassembled WGS sequence"/>
</dbReference>
<comment type="caution">
    <text evidence="1">The sequence shown here is derived from an EMBL/GenBank/DDBJ whole genome shotgun (WGS) entry which is preliminary data.</text>
</comment>
<name>A0A1C0AGT5_9ACTN</name>
<organism evidence="1 2">
    <name type="scientific">Tessaracoccus lapidicaptus</name>
    <dbReference type="NCBI Taxonomy" id="1427523"/>
    <lineage>
        <taxon>Bacteria</taxon>
        <taxon>Bacillati</taxon>
        <taxon>Actinomycetota</taxon>
        <taxon>Actinomycetes</taxon>
        <taxon>Propionibacteriales</taxon>
        <taxon>Propionibacteriaceae</taxon>
        <taxon>Tessaracoccus</taxon>
    </lineage>
</organism>
<gene>
    <name evidence="1" type="ORF">BCR15_10605</name>
</gene>
<dbReference type="AlphaFoldDB" id="A0A1C0AGT5"/>
<evidence type="ECO:0000313" key="1">
    <source>
        <dbReference type="EMBL" id="OCL30907.1"/>
    </source>
</evidence>
<accession>A0A1C0AGT5</accession>
<sequence>MSVRAALNIDHLLDAADEHWEVWTIGEPVLSRFGSCRDVATWRGEAEWREDREVLLALGRLTRLDDSRVDATAVLVHLLLPACEAVVATRSRNTQDARHVEDVAAGYLWAEVAEYPWDDPLKGWIPQGVARRVGRALDREFGWGQSAERVWRERAAVVPEVLERIARDQDRDSLKSSDVYWWALSEAGLSREDMDLLVALAVTATDDGIAARGSAGLTARAACLQVVGPGHTADQVQYRARKALGVLRAAARNGAAA</sequence>